<accession>A0A0P0XDQ1</accession>
<organism evidence="2 3">
    <name type="scientific">Oryza sativa subsp. japonica</name>
    <name type="common">Rice</name>
    <dbReference type="NCBI Taxonomy" id="39947"/>
    <lineage>
        <taxon>Eukaryota</taxon>
        <taxon>Viridiplantae</taxon>
        <taxon>Streptophyta</taxon>
        <taxon>Embryophyta</taxon>
        <taxon>Tracheophyta</taxon>
        <taxon>Spermatophyta</taxon>
        <taxon>Magnoliopsida</taxon>
        <taxon>Liliopsida</taxon>
        <taxon>Poales</taxon>
        <taxon>Poaceae</taxon>
        <taxon>BOP clade</taxon>
        <taxon>Oryzoideae</taxon>
        <taxon>Oryzeae</taxon>
        <taxon>Oryzinae</taxon>
        <taxon>Oryza</taxon>
        <taxon>Oryza sativa</taxon>
    </lineage>
</organism>
<evidence type="ECO:0000256" key="1">
    <source>
        <dbReference type="SAM" id="MobiDB-lite"/>
    </source>
</evidence>
<dbReference type="Gene3D" id="2.60.110.10">
    <property type="entry name" value="Thaumatin"/>
    <property type="match status" value="1"/>
</dbReference>
<dbReference type="InterPro" id="IPR037176">
    <property type="entry name" value="Osmotin/thaumatin-like_sf"/>
</dbReference>
<sequence>RATAEAAARRARRRRLRRRGSVAGRRRGRARAAATSQRTASAFNVPMVVSPQAVGGGKCPVLGCVVDLNCECLPGQRFSDDAACRGPPEYFKGRHQLERSRACSLLRRDDDEKSHA</sequence>
<reference evidence="2 3" key="2">
    <citation type="journal article" date="2013" name="Plant Cell Physiol.">
        <title>Rice Annotation Project Database (RAP-DB): an integrative and interactive database for rice genomics.</title>
        <authorList>
            <person name="Sakai H."/>
            <person name="Lee S.S."/>
            <person name="Tanaka T."/>
            <person name="Numa H."/>
            <person name="Kim J."/>
            <person name="Kawahara Y."/>
            <person name="Wakimoto H."/>
            <person name="Yang C.C."/>
            <person name="Iwamoto M."/>
            <person name="Abe T."/>
            <person name="Yamada Y."/>
            <person name="Muto A."/>
            <person name="Inokuchi H."/>
            <person name="Ikemura T."/>
            <person name="Matsumoto T."/>
            <person name="Sasaki T."/>
            <person name="Itoh T."/>
        </authorList>
    </citation>
    <scope>NUCLEOTIDE SEQUENCE [LARGE SCALE GENOMIC DNA]</scope>
    <source>
        <strain evidence="3">cv. Nipponbare</strain>
    </source>
</reference>
<dbReference type="EMBL" id="AP014964">
    <property type="protein sequence ID" value="BAT04453.1"/>
    <property type="molecule type" value="Genomic_DNA"/>
</dbReference>
<reference evidence="2 3" key="3">
    <citation type="journal article" date="2013" name="Rice">
        <title>Improvement of the Oryza sativa Nipponbare reference genome using next generation sequence and optical map data.</title>
        <authorList>
            <person name="Kawahara Y."/>
            <person name="de la Bastide M."/>
            <person name="Hamilton J.P."/>
            <person name="Kanamori H."/>
            <person name="McCombie W.R."/>
            <person name="Ouyang S."/>
            <person name="Schwartz D.C."/>
            <person name="Tanaka T."/>
            <person name="Wu J."/>
            <person name="Zhou S."/>
            <person name="Childs K.L."/>
            <person name="Davidson R.M."/>
            <person name="Lin H."/>
            <person name="Quesada-Ocampo L."/>
            <person name="Vaillancourt B."/>
            <person name="Sakai H."/>
            <person name="Lee S.S."/>
            <person name="Kim J."/>
            <person name="Numa H."/>
            <person name="Itoh T."/>
            <person name="Buell C.R."/>
            <person name="Matsumoto T."/>
        </authorList>
    </citation>
    <scope>NUCLEOTIDE SEQUENCE [LARGE SCALE GENOMIC DNA]</scope>
    <source>
        <strain evidence="3">cv. Nipponbare</strain>
    </source>
</reference>
<dbReference type="Proteomes" id="UP000059680">
    <property type="component" value="Chromosome 8"/>
</dbReference>
<proteinExistence type="predicted"/>
<evidence type="ECO:0000313" key="2">
    <source>
        <dbReference type="EMBL" id="BAT04453.1"/>
    </source>
</evidence>
<dbReference type="SUPFAM" id="SSF49870">
    <property type="entry name" value="Osmotin, thaumatin-like protein"/>
    <property type="match status" value="1"/>
</dbReference>
<dbReference type="GO" id="GO:0006952">
    <property type="term" value="P:defense response"/>
    <property type="evidence" value="ECO:0000318"/>
    <property type="project" value="GO_Central"/>
</dbReference>
<keyword evidence="3" id="KW-1185">Reference proteome</keyword>
<name>A0A0P0XDQ1_ORYSJ</name>
<dbReference type="PaxDb" id="39947-A0A0P0XDQ1"/>
<protein>
    <submittedName>
        <fullName evidence="2">Os08g0235183 protein</fullName>
    </submittedName>
</protein>
<feature type="non-terminal residue" evidence="2">
    <location>
        <position position="1"/>
    </location>
</feature>
<dbReference type="STRING" id="39947.A0A0P0XDQ1"/>
<reference evidence="3" key="1">
    <citation type="journal article" date="2005" name="Nature">
        <title>The map-based sequence of the rice genome.</title>
        <authorList>
            <consortium name="International rice genome sequencing project (IRGSP)"/>
            <person name="Matsumoto T."/>
            <person name="Wu J."/>
            <person name="Kanamori H."/>
            <person name="Katayose Y."/>
            <person name="Fujisawa M."/>
            <person name="Namiki N."/>
            <person name="Mizuno H."/>
            <person name="Yamamoto K."/>
            <person name="Antonio B.A."/>
            <person name="Baba T."/>
            <person name="Sakata K."/>
            <person name="Nagamura Y."/>
            <person name="Aoki H."/>
            <person name="Arikawa K."/>
            <person name="Arita K."/>
            <person name="Bito T."/>
            <person name="Chiden Y."/>
            <person name="Fujitsuka N."/>
            <person name="Fukunaka R."/>
            <person name="Hamada M."/>
            <person name="Harada C."/>
            <person name="Hayashi A."/>
            <person name="Hijishita S."/>
            <person name="Honda M."/>
            <person name="Hosokawa S."/>
            <person name="Ichikawa Y."/>
            <person name="Idonuma A."/>
            <person name="Iijima M."/>
            <person name="Ikeda M."/>
            <person name="Ikeno M."/>
            <person name="Ito K."/>
            <person name="Ito S."/>
            <person name="Ito T."/>
            <person name="Ito Y."/>
            <person name="Ito Y."/>
            <person name="Iwabuchi A."/>
            <person name="Kamiya K."/>
            <person name="Karasawa W."/>
            <person name="Kurita K."/>
            <person name="Katagiri S."/>
            <person name="Kikuta A."/>
            <person name="Kobayashi H."/>
            <person name="Kobayashi N."/>
            <person name="Machita K."/>
            <person name="Maehara T."/>
            <person name="Masukawa M."/>
            <person name="Mizubayashi T."/>
            <person name="Mukai Y."/>
            <person name="Nagasaki H."/>
            <person name="Nagata Y."/>
            <person name="Naito S."/>
            <person name="Nakashima M."/>
            <person name="Nakama Y."/>
            <person name="Nakamichi Y."/>
            <person name="Nakamura M."/>
            <person name="Meguro A."/>
            <person name="Negishi M."/>
            <person name="Ohta I."/>
            <person name="Ohta T."/>
            <person name="Okamoto M."/>
            <person name="Ono N."/>
            <person name="Saji S."/>
            <person name="Sakaguchi M."/>
            <person name="Sakai K."/>
            <person name="Shibata M."/>
            <person name="Shimokawa T."/>
            <person name="Song J."/>
            <person name="Takazaki Y."/>
            <person name="Terasawa K."/>
            <person name="Tsugane M."/>
            <person name="Tsuji K."/>
            <person name="Ueda S."/>
            <person name="Waki K."/>
            <person name="Yamagata H."/>
            <person name="Yamamoto M."/>
            <person name="Yamamoto S."/>
            <person name="Yamane H."/>
            <person name="Yoshiki S."/>
            <person name="Yoshihara R."/>
            <person name="Yukawa K."/>
            <person name="Zhong H."/>
            <person name="Yano M."/>
            <person name="Yuan Q."/>
            <person name="Ouyang S."/>
            <person name="Liu J."/>
            <person name="Jones K.M."/>
            <person name="Gansberger K."/>
            <person name="Moffat K."/>
            <person name="Hill J."/>
            <person name="Bera J."/>
            <person name="Fadrosh D."/>
            <person name="Jin S."/>
            <person name="Johri S."/>
            <person name="Kim M."/>
            <person name="Overton L."/>
            <person name="Reardon M."/>
            <person name="Tsitrin T."/>
            <person name="Vuong H."/>
            <person name="Weaver B."/>
            <person name="Ciecko A."/>
            <person name="Tallon L."/>
            <person name="Jackson J."/>
            <person name="Pai G."/>
            <person name="Aken S.V."/>
            <person name="Utterback T."/>
            <person name="Reidmuller S."/>
            <person name="Feldblyum T."/>
            <person name="Hsiao J."/>
            <person name="Zismann V."/>
            <person name="Iobst S."/>
            <person name="de Vazeille A.R."/>
            <person name="Buell C.R."/>
            <person name="Ying K."/>
            <person name="Li Y."/>
            <person name="Lu T."/>
            <person name="Huang Y."/>
            <person name="Zhao Q."/>
            <person name="Feng Q."/>
            <person name="Zhang L."/>
            <person name="Zhu J."/>
            <person name="Weng Q."/>
            <person name="Mu J."/>
            <person name="Lu Y."/>
            <person name="Fan D."/>
            <person name="Liu Y."/>
            <person name="Guan J."/>
            <person name="Zhang Y."/>
            <person name="Yu S."/>
            <person name="Liu X."/>
            <person name="Zhang Y."/>
            <person name="Hong G."/>
            <person name="Han B."/>
            <person name="Choisne N."/>
            <person name="Demange N."/>
            <person name="Orjeda G."/>
            <person name="Samain S."/>
            <person name="Cattolico L."/>
            <person name="Pelletier E."/>
            <person name="Couloux A."/>
            <person name="Segurens B."/>
            <person name="Wincker P."/>
            <person name="D'Hont A."/>
            <person name="Scarpelli C."/>
            <person name="Weissenbach J."/>
            <person name="Salanoubat M."/>
            <person name="Quetier F."/>
            <person name="Yu Y."/>
            <person name="Kim H.R."/>
            <person name="Rambo T."/>
            <person name="Currie J."/>
            <person name="Collura K."/>
            <person name="Luo M."/>
            <person name="Yang T."/>
            <person name="Ammiraju J.S.S."/>
            <person name="Engler F."/>
            <person name="Soderlund C."/>
            <person name="Wing R.A."/>
            <person name="Palmer L.E."/>
            <person name="de la Bastide M."/>
            <person name="Spiegel L."/>
            <person name="Nascimento L."/>
            <person name="Zutavern T."/>
            <person name="O'Shaughnessy A."/>
            <person name="Dike S."/>
            <person name="Dedhia N."/>
            <person name="Preston R."/>
            <person name="Balija V."/>
            <person name="McCombie W.R."/>
            <person name="Chow T."/>
            <person name="Chen H."/>
            <person name="Chung M."/>
            <person name="Chen C."/>
            <person name="Shaw J."/>
            <person name="Wu H."/>
            <person name="Hsiao K."/>
            <person name="Chao Y."/>
            <person name="Chu M."/>
            <person name="Cheng C."/>
            <person name="Hour A."/>
            <person name="Lee P."/>
            <person name="Lin S."/>
            <person name="Lin Y."/>
            <person name="Liou J."/>
            <person name="Liu S."/>
            <person name="Hsing Y."/>
            <person name="Raghuvanshi S."/>
            <person name="Mohanty A."/>
            <person name="Bharti A.K."/>
            <person name="Gaur A."/>
            <person name="Gupta V."/>
            <person name="Kumar D."/>
            <person name="Ravi V."/>
            <person name="Vij S."/>
            <person name="Kapur A."/>
            <person name="Khurana P."/>
            <person name="Khurana P."/>
            <person name="Khurana J.P."/>
            <person name="Tyagi A.K."/>
            <person name="Gaikwad K."/>
            <person name="Singh A."/>
            <person name="Dalal V."/>
            <person name="Srivastava S."/>
            <person name="Dixit A."/>
            <person name="Pal A.K."/>
            <person name="Ghazi I.A."/>
            <person name="Yadav M."/>
            <person name="Pandit A."/>
            <person name="Bhargava A."/>
            <person name="Sureshbabu K."/>
            <person name="Batra K."/>
            <person name="Sharma T.R."/>
            <person name="Mohapatra T."/>
            <person name="Singh N.K."/>
            <person name="Messing J."/>
            <person name="Nelson A.B."/>
            <person name="Fuks G."/>
            <person name="Kavchok S."/>
            <person name="Keizer G."/>
            <person name="Linton E."/>
            <person name="Llaca V."/>
            <person name="Song R."/>
            <person name="Tanyolac B."/>
            <person name="Young S."/>
            <person name="Ho-Il K."/>
            <person name="Hahn J.H."/>
            <person name="Sangsakoo G."/>
            <person name="Vanavichit A."/>
            <person name="de Mattos Luiz.A.T."/>
            <person name="Zimmer P.D."/>
            <person name="Malone G."/>
            <person name="Dellagostin O."/>
            <person name="de Oliveira A.C."/>
            <person name="Bevan M."/>
            <person name="Bancroft I."/>
            <person name="Minx P."/>
            <person name="Cordum H."/>
            <person name="Wilson R."/>
            <person name="Cheng Z."/>
            <person name="Jin W."/>
            <person name="Jiang J."/>
            <person name="Leong S.A."/>
            <person name="Iwama H."/>
            <person name="Gojobori T."/>
            <person name="Itoh T."/>
            <person name="Niimura Y."/>
            <person name="Fujii Y."/>
            <person name="Habara T."/>
            <person name="Sakai H."/>
            <person name="Sato Y."/>
            <person name="Wilson G."/>
            <person name="Kumar K."/>
            <person name="McCouch S."/>
            <person name="Juretic N."/>
            <person name="Hoen D."/>
            <person name="Wright S."/>
            <person name="Bruskiewich R."/>
            <person name="Bureau T."/>
            <person name="Miyao A."/>
            <person name="Hirochika H."/>
            <person name="Nishikawa T."/>
            <person name="Kadowaki K."/>
            <person name="Sugiura M."/>
            <person name="Burr B."/>
            <person name="Sasaki T."/>
        </authorList>
    </citation>
    <scope>NUCLEOTIDE SEQUENCE [LARGE SCALE GENOMIC DNA]</scope>
    <source>
        <strain evidence="3">cv. Nipponbare</strain>
    </source>
</reference>
<feature type="compositionally biased region" description="Basic residues" evidence="1">
    <location>
        <begin position="9"/>
        <end position="30"/>
    </location>
</feature>
<evidence type="ECO:0000313" key="3">
    <source>
        <dbReference type="Proteomes" id="UP000059680"/>
    </source>
</evidence>
<feature type="region of interest" description="Disordered" evidence="1">
    <location>
        <begin position="1"/>
        <end position="39"/>
    </location>
</feature>
<gene>
    <name evidence="2" type="ordered locus">Os08g0235183</name>
    <name evidence="2" type="ORF">OSNPB_080235183</name>
</gene>
<dbReference type="AlphaFoldDB" id="A0A0P0XDQ1"/>
<dbReference type="InParanoid" id="A0A0P0XDQ1"/>
<dbReference type="Gramene" id="Os08t0235183-00">
    <property type="protein sequence ID" value="Os08t0235183-00"/>
    <property type="gene ID" value="Os08g0235183"/>
</dbReference>